<dbReference type="InterPro" id="IPR004031">
    <property type="entry name" value="PMP22/EMP/MP20/Claudin"/>
</dbReference>
<comment type="subcellular location">
    <subcellularLocation>
        <location evidence="1">Cell junction</location>
        <location evidence="1">Tight junction</location>
    </subcellularLocation>
    <subcellularLocation>
        <location evidence="2">Cell membrane</location>
        <topology evidence="2">Multi-pass membrane protein</topology>
    </subcellularLocation>
</comment>
<keyword evidence="9 10" id="KW-0472">Membrane</keyword>
<dbReference type="GO" id="GO:0005198">
    <property type="term" value="F:structural molecule activity"/>
    <property type="evidence" value="ECO:0007669"/>
    <property type="project" value="InterPro"/>
</dbReference>
<dbReference type="Pfam" id="PF00822">
    <property type="entry name" value="PMP22_Claudin"/>
    <property type="match status" value="1"/>
</dbReference>
<keyword evidence="5" id="KW-1003">Cell membrane</keyword>
<name>A0A401RU18_CHIPU</name>
<dbReference type="Proteomes" id="UP000287033">
    <property type="component" value="Unassembled WGS sequence"/>
</dbReference>
<dbReference type="OrthoDB" id="9940651at2759"/>
<keyword evidence="12" id="KW-1185">Reference proteome</keyword>
<dbReference type="GO" id="GO:0005923">
    <property type="term" value="C:bicellular tight junction"/>
    <property type="evidence" value="ECO:0007669"/>
    <property type="project" value="UniProtKB-SubCell"/>
</dbReference>
<dbReference type="Gene3D" id="1.20.140.150">
    <property type="match status" value="1"/>
</dbReference>
<accession>A0A401RU18</accession>
<keyword evidence="8 10" id="KW-1133">Transmembrane helix</keyword>
<evidence type="ECO:0000256" key="10">
    <source>
        <dbReference type="SAM" id="Phobius"/>
    </source>
</evidence>
<evidence type="ECO:0000313" key="11">
    <source>
        <dbReference type="EMBL" id="GCC21637.1"/>
    </source>
</evidence>
<evidence type="ECO:0000256" key="5">
    <source>
        <dbReference type="ARBA" id="ARBA00022475"/>
    </source>
</evidence>
<gene>
    <name evidence="11" type="ORF">chiPu_0020112</name>
</gene>
<proteinExistence type="inferred from homology"/>
<evidence type="ECO:0000256" key="3">
    <source>
        <dbReference type="ARBA" id="ARBA00008295"/>
    </source>
</evidence>
<keyword evidence="7" id="KW-0965">Cell junction</keyword>
<evidence type="ECO:0000256" key="1">
    <source>
        <dbReference type="ARBA" id="ARBA00004435"/>
    </source>
</evidence>
<keyword evidence="4" id="KW-0796">Tight junction</keyword>
<organism evidence="11 12">
    <name type="scientific">Chiloscyllium punctatum</name>
    <name type="common">Brownbanded bambooshark</name>
    <name type="synonym">Hemiscyllium punctatum</name>
    <dbReference type="NCBI Taxonomy" id="137246"/>
    <lineage>
        <taxon>Eukaryota</taxon>
        <taxon>Metazoa</taxon>
        <taxon>Chordata</taxon>
        <taxon>Craniata</taxon>
        <taxon>Vertebrata</taxon>
        <taxon>Chondrichthyes</taxon>
        <taxon>Elasmobranchii</taxon>
        <taxon>Galeomorphii</taxon>
        <taxon>Galeoidea</taxon>
        <taxon>Orectolobiformes</taxon>
        <taxon>Hemiscylliidae</taxon>
        <taxon>Chiloscyllium</taxon>
    </lineage>
</organism>
<evidence type="ECO:0000256" key="4">
    <source>
        <dbReference type="ARBA" id="ARBA00022427"/>
    </source>
</evidence>
<evidence type="ECO:0008006" key="13">
    <source>
        <dbReference type="Google" id="ProtNLM"/>
    </source>
</evidence>
<dbReference type="PANTHER" id="PTHR12002">
    <property type="entry name" value="CLAUDIN"/>
    <property type="match status" value="1"/>
</dbReference>
<sequence>MGHVLLEIAALFLSVNGLLCVILTCALPLWKVPAFQGANLVTAQQTWEGLWMDCVWQDTGEMICSTFDSMLALDHGLQVARALTTTAGVLGALGILASIAGASWTRLVEGEPCKARLLSAAACSLLLSGILQLIPVAWTANEIVMEFRSPAVPEGVKRELGQSLYIGMGATALFTAASGLLWFSCSKARAQAARPTEYRPGQASYSESQYV</sequence>
<dbReference type="InterPro" id="IPR006187">
    <property type="entry name" value="Claudin"/>
</dbReference>
<feature type="transmembrane region" description="Helical" evidence="10">
    <location>
        <begin position="164"/>
        <end position="185"/>
    </location>
</feature>
<evidence type="ECO:0000256" key="6">
    <source>
        <dbReference type="ARBA" id="ARBA00022692"/>
    </source>
</evidence>
<feature type="transmembrane region" description="Helical" evidence="10">
    <location>
        <begin position="79"/>
        <end position="105"/>
    </location>
</feature>
<evidence type="ECO:0000256" key="2">
    <source>
        <dbReference type="ARBA" id="ARBA00004651"/>
    </source>
</evidence>
<evidence type="ECO:0000256" key="7">
    <source>
        <dbReference type="ARBA" id="ARBA00022949"/>
    </source>
</evidence>
<comment type="caution">
    <text evidence="11">The sequence shown here is derived from an EMBL/GenBank/DDBJ whole genome shotgun (WGS) entry which is preliminary data.</text>
</comment>
<dbReference type="GO" id="GO:0005886">
    <property type="term" value="C:plasma membrane"/>
    <property type="evidence" value="ECO:0007669"/>
    <property type="project" value="UniProtKB-SubCell"/>
</dbReference>
<reference evidence="11 12" key="1">
    <citation type="journal article" date="2018" name="Nat. Ecol. Evol.">
        <title>Shark genomes provide insights into elasmobranch evolution and the origin of vertebrates.</title>
        <authorList>
            <person name="Hara Y"/>
            <person name="Yamaguchi K"/>
            <person name="Onimaru K"/>
            <person name="Kadota M"/>
            <person name="Koyanagi M"/>
            <person name="Keeley SD"/>
            <person name="Tatsumi K"/>
            <person name="Tanaka K"/>
            <person name="Motone F"/>
            <person name="Kageyama Y"/>
            <person name="Nozu R"/>
            <person name="Adachi N"/>
            <person name="Nishimura O"/>
            <person name="Nakagawa R"/>
            <person name="Tanegashima C"/>
            <person name="Kiyatake I"/>
            <person name="Matsumoto R"/>
            <person name="Murakumo K"/>
            <person name="Nishida K"/>
            <person name="Terakita A"/>
            <person name="Kuratani S"/>
            <person name="Sato K"/>
            <person name="Hyodo S Kuraku.S."/>
        </authorList>
    </citation>
    <scope>NUCLEOTIDE SEQUENCE [LARGE SCALE GENOMIC DNA]</scope>
</reference>
<evidence type="ECO:0000313" key="12">
    <source>
        <dbReference type="Proteomes" id="UP000287033"/>
    </source>
</evidence>
<comment type="similarity">
    <text evidence="3">Belongs to the claudin family.</text>
</comment>
<protein>
    <recommendedName>
        <fullName evidence="13">Claudin</fullName>
    </recommendedName>
</protein>
<feature type="transmembrane region" description="Helical" evidence="10">
    <location>
        <begin position="117"/>
        <end position="138"/>
    </location>
</feature>
<dbReference type="EMBL" id="BEZZ01002358">
    <property type="protein sequence ID" value="GCC21637.1"/>
    <property type="molecule type" value="Genomic_DNA"/>
</dbReference>
<feature type="transmembrane region" description="Helical" evidence="10">
    <location>
        <begin position="9"/>
        <end position="30"/>
    </location>
</feature>
<dbReference type="OMA" id="AQQTWEG"/>
<evidence type="ECO:0000256" key="9">
    <source>
        <dbReference type="ARBA" id="ARBA00023136"/>
    </source>
</evidence>
<dbReference type="AlphaFoldDB" id="A0A401RU18"/>
<dbReference type="PRINTS" id="PR01077">
    <property type="entry name" value="CLAUDIN"/>
</dbReference>
<dbReference type="STRING" id="137246.A0A401RU18"/>
<keyword evidence="6 10" id="KW-0812">Transmembrane</keyword>
<evidence type="ECO:0000256" key="8">
    <source>
        <dbReference type="ARBA" id="ARBA00022989"/>
    </source>
</evidence>